<evidence type="ECO:0000313" key="2">
    <source>
        <dbReference type="EMBL" id="GBF32012.1"/>
    </source>
</evidence>
<dbReference type="EMBL" id="BFAV01000016">
    <property type="protein sequence ID" value="GBF32012.1"/>
    <property type="molecule type" value="Genomic_DNA"/>
</dbReference>
<proteinExistence type="predicted"/>
<organism evidence="2 3">
    <name type="scientific">Desulfocucumis palustris</name>
    <dbReference type="NCBI Taxonomy" id="1898651"/>
    <lineage>
        <taxon>Bacteria</taxon>
        <taxon>Bacillati</taxon>
        <taxon>Bacillota</taxon>
        <taxon>Clostridia</taxon>
        <taxon>Eubacteriales</taxon>
        <taxon>Desulfocucumaceae</taxon>
        <taxon>Desulfocucumis</taxon>
    </lineage>
</organism>
<keyword evidence="3" id="KW-1185">Reference proteome</keyword>
<feature type="region of interest" description="Disordered" evidence="1">
    <location>
        <begin position="99"/>
        <end position="120"/>
    </location>
</feature>
<evidence type="ECO:0000313" key="3">
    <source>
        <dbReference type="Proteomes" id="UP000239549"/>
    </source>
</evidence>
<accession>A0A2L2X7Q4</accession>
<sequence>MAVKASHSMDMVKRIREGFKQSIEKEDELIRKANEYGYVMVQNINNAPSFSKMRGKKPKQLIMSINDLQDMANNQDFTIANDINGKKFLIQYKPNNRRTVSVRSEPRNISSHKELNGNKK</sequence>
<gene>
    <name evidence="2" type="ORF">DCCM_0203</name>
</gene>
<dbReference type="AlphaFoldDB" id="A0A2L2X7Q4"/>
<reference evidence="3" key="1">
    <citation type="submission" date="2018-02" db="EMBL/GenBank/DDBJ databases">
        <title>Genome sequence of Desulfocucumis palustris strain NAW-5.</title>
        <authorList>
            <person name="Watanabe M."/>
            <person name="Kojima H."/>
            <person name="Fukui M."/>
        </authorList>
    </citation>
    <scope>NUCLEOTIDE SEQUENCE [LARGE SCALE GENOMIC DNA]</scope>
    <source>
        <strain evidence="3">NAW-5</strain>
    </source>
</reference>
<name>A0A2L2X7Q4_9FIRM</name>
<dbReference type="RefSeq" id="WP_104370601.1">
    <property type="nucleotide sequence ID" value="NZ_BFAV01000016.1"/>
</dbReference>
<protein>
    <submittedName>
        <fullName evidence="2">Uncharacterized protein</fullName>
    </submittedName>
</protein>
<dbReference type="Proteomes" id="UP000239549">
    <property type="component" value="Unassembled WGS sequence"/>
</dbReference>
<evidence type="ECO:0000256" key="1">
    <source>
        <dbReference type="SAM" id="MobiDB-lite"/>
    </source>
</evidence>
<feature type="compositionally biased region" description="Basic and acidic residues" evidence="1">
    <location>
        <begin position="111"/>
        <end position="120"/>
    </location>
</feature>
<comment type="caution">
    <text evidence="2">The sequence shown here is derived from an EMBL/GenBank/DDBJ whole genome shotgun (WGS) entry which is preliminary data.</text>
</comment>